<evidence type="ECO:0000256" key="11">
    <source>
        <dbReference type="PIRSR" id="PIRSR001461-1"/>
    </source>
</evidence>
<feature type="binding site" evidence="10 13">
    <location>
        <position position="63"/>
    </location>
    <ligand>
        <name>substrate</name>
    </ligand>
</feature>
<comment type="caution">
    <text evidence="14">The sequence shown here is derived from an EMBL/GenBank/DDBJ whole genome shotgun (WGS) entry which is preliminary data.</text>
</comment>
<comment type="cofactor">
    <cofactor evidence="4">
        <name>Zn(2+)</name>
        <dbReference type="ChEBI" id="CHEBI:29105"/>
    </cofactor>
</comment>
<comment type="similarity">
    <text evidence="6 10">Belongs to the ribulose-phosphate 3-epimerase family.</text>
</comment>
<reference evidence="14 15" key="1">
    <citation type="submission" date="2016-03" db="EMBL/GenBank/DDBJ databases">
        <authorList>
            <person name="Ploux O."/>
        </authorList>
    </citation>
    <scope>NUCLEOTIDE SEQUENCE [LARGE SCALE GENOMIC DNA]</scope>
    <source>
        <strain evidence="14 15">BER2</strain>
    </source>
</reference>
<evidence type="ECO:0000256" key="12">
    <source>
        <dbReference type="PIRSR" id="PIRSR001461-2"/>
    </source>
</evidence>
<dbReference type="GO" id="GO:0019323">
    <property type="term" value="P:pentose catabolic process"/>
    <property type="evidence" value="ECO:0007669"/>
    <property type="project" value="UniProtKB-UniRule"/>
</dbReference>
<feature type="binding site" evidence="10 12">
    <location>
        <position position="172"/>
    </location>
    <ligand>
        <name>a divalent metal cation</name>
        <dbReference type="ChEBI" id="CHEBI:60240"/>
    </ligand>
</feature>
<feature type="binding site" evidence="10 13">
    <location>
        <position position="5"/>
    </location>
    <ligand>
        <name>substrate</name>
    </ligand>
</feature>
<dbReference type="NCBIfam" id="NF004076">
    <property type="entry name" value="PRK05581.1-4"/>
    <property type="match status" value="1"/>
</dbReference>
<dbReference type="Pfam" id="PF00834">
    <property type="entry name" value="Ribul_P_3_epim"/>
    <property type="match status" value="1"/>
</dbReference>
<dbReference type="AlphaFoldDB" id="A0A150WF84"/>
<dbReference type="InterPro" id="IPR026019">
    <property type="entry name" value="Ribul_P_3_epim"/>
</dbReference>
<protein>
    <recommendedName>
        <fullName evidence="7 10">Ribulose-phosphate 3-epimerase</fullName>
        <ecNumber evidence="7 10">5.1.3.1</ecNumber>
    </recommendedName>
</protein>
<keyword evidence="8 10" id="KW-0479">Metal-binding</keyword>
<comment type="cofactor">
    <cofactor evidence="2">
        <name>Mn(2+)</name>
        <dbReference type="ChEBI" id="CHEBI:29035"/>
    </cofactor>
</comment>
<dbReference type="HAMAP" id="MF_02227">
    <property type="entry name" value="RPE"/>
    <property type="match status" value="1"/>
</dbReference>
<proteinExistence type="inferred from homology"/>
<dbReference type="GO" id="GO:0004750">
    <property type="term" value="F:D-ribulose-phosphate 3-epimerase activity"/>
    <property type="evidence" value="ECO:0007669"/>
    <property type="project" value="UniProtKB-UniRule"/>
</dbReference>
<dbReference type="FunFam" id="3.20.20.70:FF:000004">
    <property type="entry name" value="Ribulose-phosphate 3-epimerase"/>
    <property type="match status" value="1"/>
</dbReference>
<comment type="cofactor">
    <cofactor evidence="10 12">
        <name>a divalent metal cation</name>
        <dbReference type="ChEBI" id="CHEBI:60240"/>
    </cofactor>
    <text evidence="10 12">Binds 1 divalent metal cation per subunit.</text>
</comment>
<dbReference type="NCBIfam" id="TIGR01163">
    <property type="entry name" value="rpe"/>
    <property type="match status" value="1"/>
</dbReference>
<comment type="pathway">
    <text evidence="10">Carbohydrate degradation.</text>
</comment>
<evidence type="ECO:0000256" key="5">
    <source>
        <dbReference type="ARBA" id="ARBA00001954"/>
    </source>
</evidence>
<dbReference type="EMBL" id="LUKF01000016">
    <property type="protein sequence ID" value="KYG61787.1"/>
    <property type="molecule type" value="Genomic_DNA"/>
</dbReference>
<evidence type="ECO:0000313" key="15">
    <source>
        <dbReference type="Proteomes" id="UP000075391"/>
    </source>
</evidence>
<keyword evidence="10" id="KW-0119">Carbohydrate metabolism</keyword>
<dbReference type="PROSITE" id="PS01086">
    <property type="entry name" value="RIBUL_P_3_EPIMER_2"/>
    <property type="match status" value="1"/>
</dbReference>
<feature type="binding site" evidence="10 13">
    <location>
        <begin position="139"/>
        <end position="142"/>
    </location>
    <ligand>
        <name>substrate</name>
    </ligand>
</feature>
<dbReference type="EC" id="5.1.3.1" evidence="7 10"/>
<evidence type="ECO:0000256" key="1">
    <source>
        <dbReference type="ARBA" id="ARBA00001782"/>
    </source>
</evidence>
<comment type="cofactor">
    <cofactor evidence="5">
        <name>Fe(2+)</name>
        <dbReference type="ChEBI" id="CHEBI:29033"/>
    </cofactor>
</comment>
<evidence type="ECO:0000256" key="2">
    <source>
        <dbReference type="ARBA" id="ARBA00001936"/>
    </source>
</evidence>
<evidence type="ECO:0000256" key="8">
    <source>
        <dbReference type="ARBA" id="ARBA00022723"/>
    </source>
</evidence>
<dbReference type="OrthoDB" id="5292082at2"/>
<keyword evidence="12" id="KW-0170">Cobalt</keyword>
<evidence type="ECO:0000256" key="6">
    <source>
        <dbReference type="ARBA" id="ARBA00009541"/>
    </source>
</evidence>
<feature type="binding site" evidence="10">
    <location>
        <begin position="172"/>
        <end position="174"/>
    </location>
    <ligand>
        <name>substrate</name>
    </ligand>
</feature>
<dbReference type="GO" id="GO:0005737">
    <property type="term" value="C:cytoplasm"/>
    <property type="evidence" value="ECO:0007669"/>
    <property type="project" value="UniProtKB-ARBA"/>
</dbReference>
<dbReference type="InterPro" id="IPR013785">
    <property type="entry name" value="Aldolase_TIM"/>
</dbReference>
<feature type="binding site" evidence="10 12">
    <location>
        <position position="63"/>
    </location>
    <ligand>
        <name>a divalent metal cation</name>
        <dbReference type="ChEBI" id="CHEBI:60240"/>
    </ligand>
</feature>
<dbReference type="CDD" id="cd00429">
    <property type="entry name" value="RPE"/>
    <property type="match status" value="1"/>
</dbReference>
<dbReference type="InterPro" id="IPR011060">
    <property type="entry name" value="RibuloseP-bd_barrel"/>
</dbReference>
<dbReference type="PIRSF" id="PIRSF001461">
    <property type="entry name" value="RPE"/>
    <property type="match status" value="1"/>
</dbReference>
<dbReference type="Proteomes" id="UP000075391">
    <property type="component" value="Unassembled WGS sequence"/>
</dbReference>
<evidence type="ECO:0000256" key="4">
    <source>
        <dbReference type="ARBA" id="ARBA00001947"/>
    </source>
</evidence>
<comment type="catalytic activity">
    <reaction evidence="1 10">
        <text>D-ribulose 5-phosphate = D-xylulose 5-phosphate</text>
        <dbReference type="Rhea" id="RHEA:13677"/>
        <dbReference type="ChEBI" id="CHEBI:57737"/>
        <dbReference type="ChEBI" id="CHEBI:58121"/>
        <dbReference type="EC" id="5.1.3.1"/>
    </reaction>
</comment>
<feature type="binding site" evidence="13">
    <location>
        <position position="174"/>
    </location>
    <ligand>
        <name>substrate</name>
    </ligand>
</feature>
<feature type="binding site" evidence="10 12">
    <location>
        <position position="30"/>
    </location>
    <ligand>
        <name>a divalent metal cation</name>
        <dbReference type="ChEBI" id="CHEBI:60240"/>
    </ligand>
</feature>
<dbReference type="PROSITE" id="PS01085">
    <property type="entry name" value="RIBUL_P_3_EPIMER_1"/>
    <property type="match status" value="1"/>
</dbReference>
<dbReference type="Gene3D" id="3.20.20.70">
    <property type="entry name" value="Aldolase class I"/>
    <property type="match status" value="1"/>
</dbReference>
<evidence type="ECO:0000256" key="13">
    <source>
        <dbReference type="PIRSR" id="PIRSR001461-3"/>
    </source>
</evidence>
<keyword evidence="12" id="KW-0464">Manganese</keyword>
<name>A0A150WF84_BDEBC</name>
<dbReference type="GO" id="GO:0046872">
    <property type="term" value="F:metal ion binding"/>
    <property type="evidence" value="ECO:0007669"/>
    <property type="project" value="UniProtKB-UniRule"/>
</dbReference>
<feature type="binding site" evidence="10 12">
    <location>
        <position position="32"/>
    </location>
    <ligand>
        <name>a divalent metal cation</name>
        <dbReference type="ChEBI" id="CHEBI:60240"/>
    </ligand>
</feature>
<dbReference type="PANTHER" id="PTHR11749">
    <property type="entry name" value="RIBULOSE-5-PHOSPHATE-3-EPIMERASE"/>
    <property type="match status" value="1"/>
</dbReference>
<feature type="binding site" evidence="10 13">
    <location>
        <begin position="192"/>
        <end position="193"/>
    </location>
    <ligand>
        <name>substrate</name>
    </ligand>
</feature>
<comment type="function">
    <text evidence="10">Catalyzes the reversible epimerization of D-ribulose 5-phosphate to D-xylulose 5-phosphate.</text>
</comment>
<evidence type="ECO:0000256" key="9">
    <source>
        <dbReference type="ARBA" id="ARBA00023235"/>
    </source>
</evidence>
<feature type="active site" description="Proton acceptor" evidence="10 11">
    <location>
        <position position="32"/>
    </location>
</feature>
<evidence type="ECO:0000256" key="10">
    <source>
        <dbReference type="HAMAP-Rule" id="MF_02227"/>
    </source>
</evidence>
<dbReference type="GO" id="GO:0006098">
    <property type="term" value="P:pentose-phosphate shunt"/>
    <property type="evidence" value="ECO:0007669"/>
    <property type="project" value="UniProtKB-UniRule"/>
</dbReference>
<sequence>MVAPSILSADFANLEKEIKAVAEAGADWIHVDVMDGRFVPNITIGIPVVKSLKKVSPLPLDVHLMIEEPERYVEDFIKAGSDYLTIHVEATKDPAAVLRRIRELGAKPGITLRPKTSLATVLPLLPLCDLVLVMTVEPGFGGQSFMHDQIEKISKLRQEIKTKNLNCLIEVDGGINAETAKLCHEADVFVAGSYVFSKDYKTAIAALK</sequence>
<dbReference type="InterPro" id="IPR000056">
    <property type="entry name" value="Ribul_P_3_epim-like"/>
</dbReference>
<evidence type="ECO:0000313" key="14">
    <source>
        <dbReference type="EMBL" id="KYG61787.1"/>
    </source>
</evidence>
<keyword evidence="12" id="KW-0862">Zinc</keyword>
<organism evidence="14 15">
    <name type="scientific">Bdellovibrio bacteriovorus</name>
    <dbReference type="NCBI Taxonomy" id="959"/>
    <lineage>
        <taxon>Bacteria</taxon>
        <taxon>Pseudomonadati</taxon>
        <taxon>Bdellovibrionota</taxon>
        <taxon>Bdellovibrionia</taxon>
        <taxon>Bdellovibrionales</taxon>
        <taxon>Pseudobdellovibrionaceae</taxon>
        <taxon>Bdellovibrio</taxon>
    </lineage>
</organism>
<dbReference type="RefSeq" id="WP_063243936.1">
    <property type="nucleotide sequence ID" value="NZ_CP168967.1"/>
</dbReference>
<keyword evidence="9 10" id="KW-0413">Isomerase</keyword>
<feature type="active site" description="Proton donor" evidence="10 11">
    <location>
        <position position="172"/>
    </location>
</feature>
<evidence type="ECO:0000256" key="7">
    <source>
        <dbReference type="ARBA" id="ARBA00013188"/>
    </source>
</evidence>
<comment type="cofactor">
    <cofactor evidence="3">
        <name>Co(2+)</name>
        <dbReference type="ChEBI" id="CHEBI:48828"/>
    </cofactor>
</comment>
<accession>A0A150WF84</accession>
<dbReference type="SUPFAM" id="SSF51366">
    <property type="entry name" value="Ribulose-phoshate binding barrel"/>
    <property type="match status" value="1"/>
</dbReference>
<evidence type="ECO:0000256" key="3">
    <source>
        <dbReference type="ARBA" id="ARBA00001941"/>
    </source>
</evidence>
<gene>
    <name evidence="10" type="primary">rpe</name>
    <name evidence="14" type="ORF">AZI85_06075</name>
</gene>